<keyword evidence="5" id="KW-0539">Nucleus</keyword>
<protein>
    <submittedName>
        <fullName evidence="7">BA75_00175T0</fullName>
    </submittedName>
</protein>
<dbReference type="Proteomes" id="UP000094565">
    <property type="component" value="Chromosome 1"/>
</dbReference>
<keyword evidence="3" id="KW-0805">Transcription regulation</keyword>
<dbReference type="OrthoDB" id="515064at2759"/>
<organism evidence="7 8">
    <name type="scientific">Komagataella pastoris</name>
    <name type="common">Yeast</name>
    <name type="synonym">Pichia pastoris</name>
    <dbReference type="NCBI Taxonomy" id="4922"/>
    <lineage>
        <taxon>Eukaryota</taxon>
        <taxon>Fungi</taxon>
        <taxon>Dikarya</taxon>
        <taxon>Ascomycota</taxon>
        <taxon>Saccharomycotina</taxon>
        <taxon>Pichiomycetes</taxon>
        <taxon>Pichiales</taxon>
        <taxon>Pichiaceae</taxon>
        <taxon>Komagataella</taxon>
    </lineage>
</organism>
<keyword evidence="6" id="KW-0175">Coiled coil</keyword>
<dbReference type="Pfam" id="PF04855">
    <property type="entry name" value="SNF5"/>
    <property type="match status" value="1"/>
</dbReference>
<dbReference type="GO" id="GO:0006338">
    <property type="term" value="P:chromatin remodeling"/>
    <property type="evidence" value="ECO:0007669"/>
    <property type="project" value="InterPro"/>
</dbReference>
<evidence type="ECO:0000256" key="5">
    <source>
        <dbReference type="ARBA" id="ARBA00023242"/>
    </source>
</evidence>
<evidence type="ECO:0000256" key="4">
    <source>
        <dbReference type="ARBA" id="ARBA00023163"/>
    </source>
</evidence>
<gene>
    <name evidence="7" type="primary">SNF5</name>
    <name evidence="7" type="ORF">ATY40_BA7500175</name>
</gene>
<comment type="similarity">
    <text evidence="2">Belongs to the SNF5 family.</text>
</comment>
<sequence length="579" mass="65056">MSNAAPNMQILQQLATLPPQQQQQILRQNPQLAMFLRQVQQRQQFMNKQGQAPAGMGIGAGIQGAQGVQGQGGPMMPDQIPVGAAGHPGNMAHGAPQGVAPGMSTPPVGSSFRPKLPGGSAPLQPELPRLSSLRYWSEKLEKEGKPVDTNTLLYEQIITRDKANIEARAQNEQEKKVLESLLKDLKFYNELKSYRMKSIQAVNNGMVEGPPSIWGEGYQGYGHGFTGKSATQFVYPQKRKKYSRIPESYIPDELMEQQAESVDEWVPIRMDFDIERDNFKLNDTFLWNLNEKVVTLERFVAVLMEDYKFKNPLFLDTILANMKEQINEYRPATNARPQDLRVDIKLDIAMGNNQLIDQFEWDISDPNNDPEEFATVLCAELAVPGEFVTAVAHSIREQVQIFIKALHLINYPFDGSVIEQEQVRRLVKPHILPNESILRSRTQFQDYSPNLLEISIEELQRLDKDKERESRRKRRGMGRVGRRNGLVLPELSDAPKTIRTPIASTVLPYGIEVGPSVDSFVDIVESIEDPKDPKVVERVKEASAMNSSTATPNIGGNNGAVSVQHDYGNSLYVTIKLRR</sequence>
<evidence type="ECO:0000313" key="7">
    <source>
        <dbReference type="EMBL" id="ANZ73586.1"/>
    </source>
</evidence>
<feature type="coiled-coil region" evidence="6">
    <location>
        <begin position="164"/>
        <end position="191"/>
    </location>
</feature>
<evidence type="ECO:0000256" key="3">
    <source>
        <dbReference type="ARBA" id="ARBA00023015"/>
    </source>
</evidence>
<proteinExistence type="inferred from homology"/>
<name>A0A1B2J6H7_PICPA</name>
<keyword evidence="8" id="KW-1185">Reference proteome</keyword>
<evidence type="ECO:0000256" key="6">
    <source>
        <dbReference type="SAM" id="Coils"/>
    </source>
</evidence>
<keyword evidence="4" id="KW-0804">Transcription</keyword>
<dbReference type="AlphaFoldDB" id="A0A1B2J6H7"/>
<dbReference type="GO" id="GO:0000228">
    <property type="term" value="C:nuclear chromosome"/>
    <property type="evidence" value="ECO:0007669"/>
    <property type="project" value="InterPro"/>
</dbReference>
<accession>A0A1B2J6H7</accession>
<dbReference type="EMBL" id="CP014584">
    <property type="protein sequence ID" value="ANZ73586.1"/>
    <property type="molecule type" value="Genomic_DNA"/>
</dbReference>
<dbReference type="PANTHER" id="PTHR10019">
    <property type="entry name" value="SNF5"/>
    <property type="match status" value="1"/>
</dbReference>
<evidence type="ECO:0000256" key="1">
    <source>
        <dbReference type="ARBA" id="ARBA00004123"/>
    </source>
</evidence>
<evidence type="ECO:0000313" key="8">
    <source>
        <dbReference type="Proteomes" id="UP000094565"/>
    </source>
</evidence>
<comment type="subcellular location">
    <subcellularLocation>
        <location evidence="1">Nucleus</location>
    </subcellularLocation>
</comment>
<evidence type="ECO:0000256" key="2">
    <source>
        <dbReference type="ARBA" id="ARBA00010239"/>
    </source>
</evidence>
<dbReference type="InterPro" id="IPR006939">
    <property type="entry name" value="SNF5"/>
</dbReference>
<reference evidence="7 8" key="1">
    <citation type="submission" date="2016-02" db="EMBL/GenBank/DDBJ databases">
        <title>Comparative genomic and transcriptomic foundation for Pichia pastoris.</title>
        <authorList>
            <person name="Love K.R."/>
            <person name="Shah K.A."/>
            <person name="Whittaker C.A."/>
            <person name="Wu J."/>
            <person name="Bartlett M.C."/>
            <person name="Ma D."/>
            <person name="Leeson R.L."/>
            <person name="Priest M."/>
            <person name="Young S.K."/>
            <person name="Love J.C."/>
        </authorList>
    </citation>
    <scope>NUCLEOTIDE SEQUENCE [LARGE SCALE GENOMIC DNA]</scope>
    <source>
        <strain evidence="7 8">ATCC 28485</strain>
    </source>
</reference>